<dbReference type="AlphaFoldDB" id="E8UC46"/>
<dbReference type="eggNOG" id="COG3409">
    <property type="taxonomic scope" value="Bacteria"/>
</dbReference>
<feature type="compositionally biased region" description="Low complexity" evidence="1">
    <location>
        <begin position="26"/>
        <end position="44"/>
    </location>
</feature>
<evidence type="ECO:0000313" key="3">
    <source>
        <dbReference type="EMBL" id="ADV68707.1"/>
    </source>
</evidence>
<evidence type="ECO:0000313" key="4">
    <source>
        <dbReference type="Proteomes" id="UP000008635"/>
    </source>
</evidence>
<name>E8UC46_DEIML</name>
<feature type="region of interest" description="Disordered" evidence="1">
    <location>
        <begin position="25"/>
        <end position="44"/>
    </location>
</feature>
<dbReference type="KEGG" id="dmr:Deima_3078"/>
<feature type="chain" id="PRO_5003232549" description="Lipoprotein" evidence="2">
    <location>
        <begin position="27"/>
        <end position="185"/>
    </location>
</feature>
<accession>E8UC46</accession>
<proteinExistence type="predicted"/>
<feature type="signal peptide" evidence="2">
    <location>
        <begin position="1"/>
        <end position="26"/>
    </location>
</feature>
<dbReference type="OrthoDB" id="3533852at2"/>
<keyword evidence="2" id="KW-0732">Signal</keyword>
<dbReference type="Proteomes" id="UP000008635">
    <property type="component" value="Chromosome"/>
</dbReference>
<sequence precursor="true">MRRIWIAMLPATLALTLAACGNTASTAPDATTEPGTAAPAADTPAPDLAALSGVKLSDSTARSRVRNAGIGVTSSGGCTDRYTSTCTSLEQVNSGTIDGIVTLRNASGCSITITGGTEVGHASGTYSHWNGYKLDISKNSCIASYITNSFTRIANRGDGAPQYKSAAGNIYADEYWANHWDILYY</sequence>
<protein>
    <recommendedName>
        <fullName evidence="5">Lipoprotein</fullName>
    </recommendedName>
</protein>
<gene>
    <name evidence="3" type="ordered locus">Deima_3078</name>
</gene>
<evidence type="ECO:0000256" key="1">
    <source>
        <dbReference type="SAM" id="MobiDB-lite"/>
    </source>
</evidence>
<dbReference type="STRING" id="709986.Deima_3078"/>
<dbReference type="PROSITE" id="PS51257">
    <property type="entry name" value="PROKAR_LIPOPROTEIN"/>
    <property type="match status" value="1"/>
</dbReference>
<organism evidence="3 4">
    <name type="scientific">Deinococcus maricopensis (strain DSM 21211 / LMG 22137 / NRRL B-23946 / LB-34)</name>
    <dbReference type="NCBI Taxonomy" id="709986"/>
    <lineage>
        <taxon>Bacteria</taxon>
        <taxon>Thermotogati</taxon>
        <taxon>Deinococcota</taxon>
        <taxon>Deinococci</taxon>
        <taxon>Deinococcales</taxon>
        <taxon>Deinococcaceae</taxon>
        <taxon>Deinococcus</taxon>
    </lineage>
</organism>
<dbReference type="HOGENOM" id="CLU_128784_0_0_0"/>
<dbReference type="EMBL" id="CP002454">
    <property type="protein sequence ID" value="ADV68707.1"/>
    <property type="molecule type" value="Genomic_DNA"/>
</dbReference>
<reference evidence="3" key="1">
    <citation type="journal article" date="2011" name="Stand. Genomic Sci.">
        <title>Complete genome sequence of Deinococcus maricopensis type strain (LB-34).</title>
        <authorList>
            <person name="Pukall R."/>
            <person name="Zeytun A."/>
            <person name="Lucas S."/>
            <person name="Lapidus A."/>
            <person name="Hammon N."/>
            <person name="Deshpande S."/>
            <person name="Nolan M."/>
            <person name="Cheng J.F."/>
            <person name="Pitluck S."/>
            <person name="Liolios K."/>
            <person name="Pagani I."/>
            <person name="Mikhailova N."/>
            <person name="Ivanova N."/>
            <person name="Mavromatis K."/>
            <person name="Pati A."/>
            <person name="Tapia R."/>
            <person name="Han C."/>
            <person name="Goodwin L."/>
            <person name="Chen A."/>
            <person name="Palaniappan K."/>
            <person name="Land M."/>
            <person name="Hauser L."/>
            <person name="Chang Y.J."/>
            <person name="Jeffries C.D."/>
            <person name="Brambilla E.M."/>
            <person name="Rohde M."/>
            <person name="Goker M."/>
            <person name="Detter J.C."/>
            <person name="Woyke T."/>
            <person name="Bristow J."/>
            <person name="Eisen J.A."/>
            <person name="Markowitz V."/>
            <person name="Hugenholtz P."/>
            <person name="Kyrpides N.C."/>
            <person name="Klenk H.P."/>
        </authorList>
    </citation>
    <scope>NUCLEOTIDE SEQUENCE [LARGE SCALE GENOMIC DNA]</scope>
    <source>
        <strain evidence="3">DSM 21211</strain>
    </source>
</reference>
<evidence type="ECO:0000256" key="2">
    <source>
        <dbReference type="SAM" id="SignalP"/>
    </source>
</evidence>
<evidence type="ECO:0008006" key="5">
    <source>
        <dbReference type="Google" id="ProtNLM"/>
    </source>
</evidence>
<dbReference type="RefSeq" id="WP_013558210.1">
    <property type="nucleotide sequence ID" value="NC_014958.1"/>
</dbReference>
<keyword evidence="4" id="KW-1185">Reference proteome</keyword>